<dbReference type="SUPFAM" id="SSF53850">
    <property type="entry name" value="Periplasmic binding protein-like II"/>
    <property type="match status" value="1"/>
</dbReference>
<organism evidence="2 3">
    <name type="scientific">Phytohabitans maris</name>
    <dbReference type="NCBI Taxonomy" id="3071409"/>
    <lineage>
        <taxon>Bacteria</taxon>
        <taxon>Bacillati</taxon>
        <taxon>Actinomycetota</taxon>
        <taxon>Actinomycetes</taxon>
        <taxon>Micromonosporales</taxon>
        <taxon>Micromonosporaceae</taxon>
    </lineage>
</organism>
<dbReference type="Proteomes" id="UP001230908">
    <property type="component" value="Unassembled WGS sequence"/>
</dbReference>
<proteinExistence type="predicted"/>
<accession>A0ABU0ZSC4</accession>
<dbReference type="PANTHER" id="PTHR30006">
    <property type="entry name" value="THIAMINE-BINDING PERIPLASMIC PROTEIN-RELATED"/>
    <property type="match status" value="1"/>
</dbReference>
<dbReference type="RefSeq" id="WP_308717180.1">
    <property type="nucleotide sequence ID" value="NZ_JAVHUY010000048.1"/>
</dbReference>
<keyword evidence="3" id="KW-1185">Reference proteome</keyword>
<comment type="caution">
    <text evidence="2">The sequence shown here is derived from an EMBL/GenBank/DDBJ whole genome shotgun (WGS) entry which is preliminary data.</text>
</comment>
<dbReference type="PANTHER" id="PTHR30006:SF2">
    <property type="entry name" value="ABC TRANSPORTER SUBSTRATE-BINDING PROTEIN"/>
    <property type="match status" value="1"/>
</dbReference>
<protein>
    <submittedName>
        <fullName evidence="2">Extracellular solute-binding protein</fullName>
    </submittedName>
</protein>
<gene>
    <name evidence="2" type="ORF">RB614_36055</name>
</gene>
<sequence>MTADNQCKFAGRTITVAASPGSLTDLYKQGLGQLFEQTTGGRINWVGQAPDAVLTQLIAGQGQSPTVDVDLDMYVPAVYQGEEAGVWESFDRARVPNAQDLPPQAFAGAGRGPATWFNLTGVCYNTDRFTSAGLAAPTWESLFDPKVRSIGFPQPASTRWNLTMVSLAAYYGTGVDNPQPVIDKLKQLGDRLTFYSATSEADQLVQSGDAWAVIHADGRCNGLTKSGAPVKLAPMNLDIDGRTYALMLSPTSPEIAKGTKNLDMAYALVNTLLTESALTPLITTLVYTPTVPAVLESLKDDTTVGPFLQTDVSALYSPDTATFREFMKKRQTWVDAWNRAFQ</sequence>
<name>A0ABU0ZSC4_9ACTN</name>
<dbReference type="EMBL" id="JAVHUY010000048">
    <property type="protein sequence ID" value="MDQ7909926.1"/>
    <property type="molecule type" value="Genomic_DNA"/>
</dbReference>
<evidence type="ECO:0000313" key="2">
    <source>
        <dbReference type="EMBL" id="MDQ7909926.1"/>
    </source>
</evidence>
<keyword evidence="1" id="KW-0732">Signal</keyword>
<dbReference type="InterPro" id="IPR006059">
    <property type="entry name" value="SBP"/>
</dbReference>
<evidence type="ECO:0000313" key="3">
    <source>
        <dbReference type="Proteomes" id="UP001230908"/>
    </source>
</evidence>
<dbReference type="Gene3D" id="3.40.190.10">
    <property type="entry name" value="Periplasmic binding protein-like II"/>
    <property type="match status" value="2"/>
</dbReference>
<reference evidence="2 3" key="1">
    <citation type="submission" date="2023-08" db="EMBL/GenBank/DDBJ databases">
        <title>Phytohabitans sansha sp. nov., isolated from marine sediment.</title>
        <authorList>
            <person name="Zhao Y."/>
            <person name="Yi K."/>
        </authorList>
    </citation>
    <scope>NUCLEOTIDE SEQUENCE [LARGE SCALE GENOMIC DNA]</scope>
    <source>
        <strain evidence="2 3">ZYX-F-186</strain>
    </source>
</reference>
<dbReference type="Pfam" id="PF13416">
    <property type="entry name" value="SBP_bac_8"/>
    <property type="match status" value="1"/>
</dbReference>
<evidence type="ECO:0000256" key="1">
    <source>
        <dbReference type="ARBA" id="ARBA00022729"/>
    </source>
</evidence>